<feature type="region of interest" description="Disordered" evidence="1">
    <location>
        <begin position="1"/>
        <end position="21"/>
    </location>
</feature>
<comment type="caution">
    <text evidence="2">The sequence shown here is derived from an EMBL/GenBank/DDBJ whole genome shotgun (WGS) entry which is preliminary data.</text>
</comment>
<sequence>RTPLLAAPGADDEGEDEPDRVEPHRAATLAGPAAEDLVRALAPFFAGLVEVPAASLPAARALGVEVREVAEVVDELPAAAGLPPERWRDLYATLAPAVADPLVREALASLPVPLADGRVVRGARSLLLPVAGALDPAGPVARALGTLGRWGVRLVHPAAAHDVLERLGSAPADPAALLAHPGVRQAVLDQAAEDDVAAAEEVSDAVLALVRAAIADDGPDEADAPVPPARALLGLLTLRAADGEPTPAHGLVLPGSPAARLLDDRVLAPVDEVAVDRWGADALVAAGVRADLVPLVLTDVATGDDLGGGDEDADLVTDGLDGWDNYLAHVADLVGEGEVLTEVLAVADLDAVHPDAWPDVLVRLVSPGVLRRALLDPVRASDGTAVPGYTAWWLRARSGLLPVGPFAATGADAAVVRLLPAPPDAVAGLDAAAQVALG</sequence>
<gene>
    <name evidence="2" type="ORF">EBM89_20730</name>
</gene>
<name>A0A3M2IQ98_9CELL</name>
<accession>A0A3M2IQ98</accession>
<dbReference type="Proteomes" id="UP000269289">
    <property type="component" value="Unassembled WGS sequence"/>
</dbReference>
<organism evidence="2 3">
    <name type="scientific">Cellulomonas triticagri</name>
    <dbReference type="NCBI Taxonomy" id="2483352"/>
    <lineage>
        <taxon>Bacteria</taxon>
        <taxon>Bacillati</taxon>
        <taxon>Actinomycetota</taxon>
        <taxon>Actinomycetes</taxon>
        <taxon>Micrococcales</taxon>
        <taxon>Cellulomonadaceae</taxon>
        <taxon>Cellulomonas</taxon>
    </lineage>
</organism>
<feature type="compositionally biased region" description="Acidic residues" evidence="1">
    <location>
        <begin position="10"/>
        <end position="19"/>
    </location>
</feature>
<keyword evidence="2" id="KW-0547">Nucleotide-binding</keyword>
<protein>
    <submittedName>
        <fullName evidence="2">ATP-binding protein</fullName>
    </submittedName>
</protein>
<feature type="non-terminal residue" evidence="2">
    <location>
        <position position="1"/>
    </location>
</feature>
<proteinExistence type="predicted"/>
<evidence type="ECO:0000313" key="2">
    <source>
        <dbReference type="EMBL" id="RMI00765.1"/>
    </source>
</evidence>
<keyword evidence="3" id="KW-1185">Reference proteome</keyword>
<keyword evidence="2" id="KW-0067">ATP-binding</keyword>
<dbReference type="AlphaFoldDB" id="A0A3M2IQ98"/>
<reference evidence="2 3" key="1">
    <citation type="submission" date="2018-10" db="EMBL/GenBank/DDBJ databases">
        <title>Isolation, diversity and antifungal activity of actinobacteria from wheat.</title>
        <authorList>
            <person name="Han C."/>
        </authorList>
    </citation>
    <scope>NUCLEOTIDE SEQUENCE [LARGE SCALE GENOMIC DNA]</scope>
    <source>
        <strain evidence="2 3">NEAU-YY56</strain>
    </source>
</reference>
<dbReference type="GO" id="GO:0005524">
    <property type="term" value="F:ATP binding"/>
    <property type="evidence" value="ECO:0007669"/>
    <property type="project" value="UniProtKB-KW"/>
</dbReference>
<evidence type="ECO:0000313" key="3">
    <source>
        <dbReference type="Proteomes" id="UP000269289"/>
    </source>
</evidence>
<feature type="non-terminal residue" evidence="2">
    <location>
        <position position="438"/>
    </location>
</feature>
<dbReference type="EMBL" id="RFFI01000261">
    <property type="protein sequence ID" value="RMI00765.1"/>
    <property type="molecule type" value="Genomic_DNA"/>
</dbReference>
<evidence type="ECO:0000256" key="1">
    <source>
        <dbReference type="SAM" id="MobiDB-lite"/>
    </source>
</evidence>